<dbReference type="InterPro" id="IPR011009">
    <property type="entry name" value="Kinase-like_dom_sf"/>
</dbReference>
<dbReference type="Gene3D" id="1.10.510.10">
    <property type="entry name" value="Transferase(Phosphotransferase) domain 1"/>
    <property type="match status" value="1"/>
</dbReference>
<dbReference type="SUPFAM" id="SSF56112">
    <property type="entry name" value="Protein kinase-like (PK-like)"/>
    <property type="match status" value="1"/>
</dbReference>
<dbReference type="InterPro" id="IPR000719">
    <property type="entry name" value="Prot_kinase_dom"/>
</dbReference>
<organism evidence="2 3">
    <name type="scientific">Tritrichomonas musculus</name>
    <dbReference type="NCBI Taxonomy" id="1915356"/>
    <lineage>
        <taxon>Eukaryota</taxon>
        <taxon>Metamonada</taxon>
        <taxon>Parabasalia</taxon>
        <taxon>Tritrichomonadida</taxon>
        <taxon>Tritrichomonadidae</taxon>
        <taxon>Tritrichomonas</taxon>
    </lineage>
</organism>
<dbReference type="Pfam" id="PF00069">
    <property type="entry name" value="Pkinase"/>
    <property type="match status" value="1"/>
</dbReference>
<dbReference type="PROSITE" id="PS50011">
    <property type="entry name" value="PROTEIN_KINASE_DOM"/>
    <property type="match status" value="1"/>
</dbReference>
<dbReference type="PROSITE" id="PS00108">
    <property type="entry name" value="PROTEIN_KINASE_ST"/>
    <property type="match status" value="1"/>
</dbReference>
<dbReference type="SMART" id="SM00220">
    <property type="entry name" value="S_TKc"/>
    <property type="match status" value="1"/>
</dbReference>
<feature type="domain" description="Protein kinase" evidence="1">
    <location>
        <begin position="20"/>
        <end position="275"/>
    </location>
</feature>
<evidence type="ECO:0000313" key="2">
    <source>
        <dbReference type="EMBL" id="KAK8838803.1"/>
    </source>
</evidence>
<reference evidence="2 3" key="1">
    <citation type="submission" date="2024-04" db="EMBL/GenBank/DDBJ databases">
        <title>Tritrichomonas musculus Genome.</title>
        <authorList>
            <person name="Alves-Ferreira E."/>
            <person name="Grigg M."/>
            <person name="Lorenzi H."/>
            <person name="Galac M."/>
        </authorList>
    </citation>
    <scope>NUCLEOTIDE SEQUENCE [LARGE SCALE GENOMIC DNA]</scope>
    <source>
        <strain evidence="2 3">EAF2021</strain>
    </source>
</reference>
<dbReference type="EMBL" id="JAPFFF010000054">
    <property type="protein sequence ID" value="KAK8838803.1"/>
    <property type="molecule type" value="Genomic_DNA"/>
</dbReference>
<name>A0ABR2GYS5_9EUKA</name>
<proteinExistence type="predicted"/>
<evidence type="ECO:0000313" key="3">
    <source>
        <dbReference type="Proteomes" id="UP001470230"/>
    </source>
</evidence>
<accession>A0ABR2GYS5</accession>
<dbReference type="InterPro" id="IPR008271">
    <property type="entry name" value="Ser/Thr_kinase_AS"/>
</dbReference>
<sequence length="308" mass="35220">MFYRDKISPYPTEDSIIGNYKVSTTIIATKSSIVYKGFNQNGNKVVLKFLKITELNENHVKTEISLLHQLNHPNIVKLIEDFPYPPYHCAVMEWAPYGSLDLLVDPSRPFGLNELTVQLITFQLLKGLHFLHKQHIWHRDMKLENVLVFDNNLESPFVKISDFGLAVNASNIKPNDRVGSNGYVAPEIVKGDSYDEKVDLWSLGVIVYRLLSGEFPFPNDTSFNSRKQLLMGKFSFLKEKWDTRSKEVINFIDNLLVVDPSKRMSASEALNHPWISSFEKKSCCALTEVEHLICPLQLAIDFTPDILT</sequence>
<protein>
    <recommendedName>
        <fullName evidence="1">Protein kinase domain-containing protein</fullName>
    </recommendedName>
</protein>
<comment type="caution">
    <text evidence="2">The sequence shown here is derived from an EMBL/GenBank/DDBJ whole genome shotgun (WGS) entry which is preliminary data.</text>
</comment>
<gene>
    <name evidence="2" type="ORF">M9Y10_032842</name>
</gene>
<keyword evidence="3" id="KW-1185">Reference proteome</keyword>
<dbReference type="PANTHER" id="PTHR24347">
    <property type="entry name" value="SERINE/THREONINE-PROTEIN KINASE"/>
    <property type="match status" value="1"/>
</dbReference>
<evidence type="ECO:0000259" key="1">
    <source>
        <dbReference type="PROSITE" id="PS50011"/>
    </source>
</evidence>
<dbReference type="Proteomes" id="UP001470230">
    <property type="component" value="Unassembled WGS sequence"/>
</dbReference>